<feature type="region of interest" description="Disordered" evidence="6">
    <location>
        <begin position="177"/>
        <end position="201"/>
    </location>
</feature>
<dbReference type="Pfam" id="PF05615">
    <property type="entry name" value="THOC7"/>
    <property type="match status" value="1"/>
</dbReference>
<name>A0A7R8UYD3_HERIL</name>
<gene>
    <name evidence="7" type="ORF">HERILL_LOCUS11839</name>
</gene>
<feature type="coiled-coil region" evidence="5">
    <location>
        <begin position="130"/>
        <end position="164"/>
    </location>
</feature>
<keyword evidence="3 5" id="KW-0175">Coiled coil</keyword>
<evidence type="ECO:0000256" key="5">
    <source>
        <dbReference type="SAM" id="Coils"/>
    </source>
</evidence>
<dbReference type="InParanoid" id="A0A7R8UYD3"/>
<accession>A0A7R8UYD3</accession>
<comment type="similarity">
    <text evidence="2">Belongs to the THOC7 family.</text>
</comment>
<evidence type="ECO:0000256" key="6">
    <source>
        <dbReference type="SAM" id="MobiDB-lite"/>
    </source>
</evidence>
<dbReference type="OMA" id="WANSKND"/>
<evidence type="ECO:0000256" key="3">
    <source>
        <dbReference type="ARBA" id="ARBA00023054"/>
    </source>
</evidence>
<evidence type="ECO:0000256" key="1">
    <source>
        <dbReference type="ARBA" id="ARBA00004123"/>
    </source>
</evidence>
<dbReference type="GO" id="GO:0006406">
    <property type="term" value="P:mRNA export from nucleus"/>
    <property type="evidence" value="ECO:0007669"/>
    <property type="project" value="TreeGrafter"/>
</dbReference>
<dbReference type="GO" id="GO:0006397">
    <property type="term" value="P:mRNA processing"/>
    <property type="evidence" value="ECO:0007669"/>
    <property type="project" value="InterPro"/>
</dbReference>
<dbReference type="GO" id="GO:0000445">
    <property type="term" value="C:THO complex part of transcription export complex"/>
    <property type="evidence" value="ECO:0007669"/>
    <property type="project" value="InterPro"/>
</dbReference>
<dbReference type="OrthoDB" id="205166at2759"/>
<dbReference type="InterPro" id="IPR008501">
    <property type="entry name" value="THOC7/Mft1"/>
</dbReference>
<dbReference type="PANTHER" id="PTHR23405">
    <property type="entry name" value="MAINTENANCE OF KILLER 16 MAK16 PROTEIN-RELATED"/>
    <property type="match status" value="1"/>
</dbReference>
<reference evidence="7 8" key="1">
    <citation type="submission" date="2020-11" db="EMBL/GenBank/DDBJ databases">
        <authorList>
            <person name="Wallbank WR R."/>
            <person name="Pardo Diaz C."/>
            <person name="Kozak K."/>
            <person name="Martin S."/>
            <person name="Jiggins C."/>
            <person name="Moest M."/>
            <person name="Warren A I."/>
            <person name="Generalovic N T."/>
            <person name="Byers J.R.P. K."/>
            <person name="Montejo-Kovacevich G."/>
            <person name="Yen C E."/>
        </authorList>
    </citation>
    <scope>NUCLEOTIDE SEQUENCE [LARGE SCALE GENOMIC DNA]</scope>
</reference>
<sequence length="218" mass="25210">MTDEDVIKRRLLIDGDGTGDDRRLNVLLKTFIKWCNTNDSPENNQIMYDRLLAQLAQCEFAVTKSDFATKMMKQELKNYETISDTIEGSIEVAKREIEASKEDLILAKKIRKNRMEYDALAKVINAQPDRKKTTEQLDNLTKELNELEEKKAQLQRKLDTRKNDFLVLMRSIKELQSNLDDSSSDEEGNDEKMSMDDDDEKVFEIYVPTSPVYGGEII</sequence>
<dbReference type="EMBL" id="LR899012">
    <property type="protein sequence ID" value="CAD7089277.1"/>
    <property type="molecule type" value="Genomic_DNA"/>
</dbReference>
<organism evidence="7 8">
    <name type="scientific">Hermetia illucens</name>
    <name type="common">Black soldier fly</name>
    <dbReference type="NCBI Taxonomy" id="343691"/>
    <lineage>
        <taxon>Eukaryota</taxon>
        <taxon>Metazoa</taxon>
        <taxon>Ecdysozoa</taxon>
        <taxon>Arthropoda</taxon>
        <taxon>Hexapoda</taxon>
        <taxon>Insecta</taxon>
        <taxon>Pterygota</taxon>
        <taxon>Neoptera</taxon>
        <taxon>Endopterygota</taxon>
        <taxon>Diptera</taxon>
        <taxon>Brachycera</taxon>
        <taxon>Stratiomyomorpha</taxon>
        <taxon>Stratiomyidae</taxon>
        <taxon>Hermetiinae</taxon>
        <taxon>Hermetia</taxon>
    </lineage>
</organism>
<dbReference type="Proteomes" id="UP000594454">
    <property type="component" value="Chromosome 4"/>
</dbReference>
<evidence type="ECO:0000313" key="7">
    <source>
        <dbReference type="EMBL" id="CAD7089277.1"/>
    </source>
</evidence>
<comment type="subcellular location">
    <subcellularLocation>
        <location evidence="1">Nucleus</location>
    </subcellularLocation>
</comment>
<dbReference type="Gene3D" id="1.10.287.1490">
    <property type="match status" value="1"/>
</dbReference>
<dbReference type="FunCoup" id="A0A7R8UYD3">
    <property type="interactions" value="1259"/>
</dbReference>
<protein>
    <recommendedName>
        <fullName evidence="9">THO complex subunit 7</fullName>
    </recommendedName>
</protein>
<evidence type="ECO:0000256" key="2">
    <source>
        <dbReference type="ARBA" id="ARBA00006482"/>
    </source>
</evidence>
<dbReference type="AlphaFoldDB" id="A0A7R8UYD3"/>
<evidence type="ECO:0000256" key="4">
    <source>
        <dbReference type="ARBA" id="ARBA00023242"/>
    </source>
</evidence>
<keyword evidence="8" id="KW-1185">Reference proteome</keyword>
<dbReference type="PANTHER" id="PTHR23405:SF5">
    <property type="entry name" value="THO COMPLEX SUBUNIT 7 HOMOLOG"/>
    <property type="match status" value="1"/>
</dbReference>
<evidence type="ECO:0008006" key="9">
    <source>
        <dbReference type="Google" id="ProtNLM"/>
    </source>
</evidence>
<proteinExistence type="inferred from homology"/>
<evidence type="ECO:0000313" key="8">
    <source>
        <dbReference type="Proteomes" id="UP000594454"/>
    </source>
</evidence>
<keyword evidence="4" id="KW-0539">Nucleus</keyword>